<evidence type="ECO:0000256" key="1">
    <source>
        <dbReference type="ARBA" id="ARBA00004651"/>
    </source>
</evidence>
<comment type="subcellular location">
    <subcellularLocation>
        <location evidence="1">Cell membrane</location>
        <topology evidence="1">Multi-pass membrane protein</topology>
    </subcellularLocation>
</comment>
<keyword evidence="10" id="KW-0739">Sodium transport</keyword>
<evidence type="ECO:0000256" key="8">
    <source>
        <dbReference type="ARBA" id="ARBA00023065"/>
    </source>
</evidence>
<evidence type="ECO:0000256" key="3">
    <source>
        <dbReference type="ARBA" id="ARBA00022448"/>
    </source>
</evidence>
<comment type="similarity">
    <text evidence="2 11">Belongs to the sodium:solute symporter (SSF) (TC 2.A.21) family.</text>
</comment>
<evidence type="ECO:0000256" key="6">
    <source>
        <dbReference type="ARBA" id="ARBA00022989"/>
    </source>
</evidence>
<evidence type="ECO:0000256" key="7">
    <source>
        <dbReference type="ARBA" id="ARBA00023053"/>
    </source>
</evidence>
<dbReference type="PANTHER" id="PTHR42985:SF21">
    <property type="entry name" value="SODIUM-DEPENDENT MULTIVITAMIN TRANSPORTER-LIKE PROTEIN"/>
    <property type="match status" value="1"/>
</dbReference>
<dbReference type="Pfam" id="PF00474">
    <property type="entry name" value="SSF"/>
    <property type="match status" value="1"/>
</dbReference>
<feature type="transmembrane region" description="Helical" evidence="12">
    <location>
        <begin position="228"/>
        <end position="250"/>
    </location>
</feature>
<keyword evidence="13" id="KW-1185">Reference proteome</keyword>
<keyword evidence="7" id="KW-0915">Sodium</keyword>
<dbReference type="Gene3D" id="1.20.1730.10">
    <property type="entry name" value="Sodium/glucose cotransporter"/>
    <property type="match status" value="1"/>
</dbReference>
<gene>
    <name evidence="14" type="primary">LOC108559953</name>
</gene>
<protein>
    <submittedName>
        <fullName evidence="14">Sodium-coupled monocarboxylate transporter 2-like</fullName>
    </submittedName>
</protein>
<accession>A0ABM1ME35</accession>
<evidence type="ECO:0000256" key="4">
    <source>
        <dbReference type="ARBA" id="ARBA00022475"/>
    </source>
</evidence>
<keyword evidence="6 12" id="KW-1133">Transmembrane helix</keyword>
<dbReference type="Proteomes" id="UP000695000">
    <property type="component" value="Unplaced"/>
</dbReference>
<feature type="transmembrane region" description="Helical" evidence="12">
    <location>
        <begin position="390"/>
        <end position="412"/>
    </location>
</feature>
<proteinExistence type="inferred from homology"/>
<evidence type="ECO:0000256" key="10">
    <source>
        <dbReference type="ARBA" id="ARBA00023201"/>
    </source>
</evidence>
<keyword evidence="3" id="KW-0813">Transport</keyword>
<name>A0ABM1ME35_NICVS</name>
<organism evidence="13 14">
    <name type="scientific">Nicrophorus vespilloides</name>
    <name type="common">Boreal carrion beetle</name>
    <dbReference type="NCBI Taxonomy" id="110193"/>
    <lineage>
        <taxon>Eukaryota</taxon>
        <taxon>Metazoa</taxon>
        <taxon>Ecdysozoa</taxon>
        <taxon>Arthropoda</taxon>
        <taxon>Hexapoda</taxon>
        <taxon>Insecta</taxon>
        <taxon>Pterygota</taxon>
        <taxon>Neoptera</taxon>
        <taxon>Endopterygota</taxon>
        <taxon>Coleoptera</taxon>
        <taxon>Polyphaga</taxon>
        <taxon>Staphyliniformia</taxon>
        <taxon>Silphidae</taxon>
        <taxon>Nicrophorinae</taxon>
        <taxon>Nicrophorus</taxon>
    </lineage>
</organism>
<keyword evidence="5 12" id="KW-0812">Transmembrane</keyword>
<dbReference type="InterPro" id="IPR038377">
    <property type="entry name" value="Na/Glc_symporter_sf"/>
</dbReference>
<feature type="transmembrane region" description="Helical" evidence="12">
    <location>
        <begin position="358"/>
        <end position="383"/>
    </location>
</feature>
<evidence type="ECO:0000313" key="13">
    <source>
        <dbReference type="Proteomes" id="UP000695000"/>
    </source>
</evidence>
<dbReference type="NCBIfam" id="TIGR00813">
    <property type="entry name" value="sss"/>
    <property type="match status" value="1"/>
</dbReference>
<feature type="transmembrane region" description="Helical" evidence="12">
    <location>
        <begin position="78"/>
        <end position="101"/>
    </location>
</feature>
<sequence length="530" mass="58301">MHPLPIALSLISCNVSGISIMAVPAEVYRFGAQYWLNGFAMQLSIVVAYYITLPVFYNLGISSIYEYLNMRFGSRLRILASALFAMQIILYLPIVIYVPALALSQVTGFNIEIITLLLCGVCIFYTTIGGLKAVVWTDALQVILMMVSIIAIVIIGTNSIGGISKVFEVTSKEGLLLLNFDTDPTVRDTVWTILLGSIFYWGNIISVGQSSIQKCLALPSFKEVRTALIIFAIGIGLMIYGSIYIGLLVYTEYHECDPLKTKTIRVPDQLLPYYVLNVVGKVTGLPGLFIAGVFSGGLSTLSATMNAVSCTIYKDFIASRLPEGYPEEKVNVILKWIVVVIGIICTAMVFVVEQLGTILPLVVAITSITAGPIVGVFLLGLLVPRANSKGAFVGCLSSIITSSFTIIGSYYYKIKYPIKLHVKPTSIDECSINQNATIINEFLQESNPEPFYLFKISFYYYTLIGVLVVFLVAIPVSWITKNSEPKVTKALISPIMHWAIHEDVQMNQQPPTYVSATNDVELKEIDSLLE</sequence>
<feature type="transmembrane region" description="Helical" evidence="12">
    <location>
        <begin position="333"/>
        <end position="352"/>
    </location>
</feature>
<dbReference type="InterPro" id="IPR001734">
    <property type="entry name" value="Na/solute_symporter"/>
</dbReference>
<evidence type="ECO:0000313" key="14">
    <source>
        <dbReference type="RefSeq" id="XP_017772835.1"/>
    </source>
</evidence>
<feature type="transmembrane region" description="Helical" evidence="12">
    <location>
        <begin position="458"/>
        <end position="479"/>
    </location>
</feature>
<keyword evidence="9 12" id="KW-0472">Membrane</keyword>
<evidence type="ECO:0000256" key="5">
    <source>
        <dbReference type="ARBA" id="ARBA00022692"/>
    </source>
</evidence>
<keyword evidence="4" id="KW-1003">Cell membrane</keyword>
<dbReference type="InterPro" id="IPR051163">
    <property type="entry name" value="Sodium:Solute_Symporter_SSF"/>
</dbReference>
<evidence type="ECO:0000256" key="9">
    <source>
        <dbReference type="ARBA" id="ARBA00023136"/>
    </source>
</evidence>
<dbReference type="PANTHER" id="PTHR42985">
    <property type="entry name" value="SODIUM-COUPLED MONOCARBOXYLATE TRANSPORTER"/>
    <property type="match status" value="1"/>
</dbReference>
<feature type="transmembrane region" description="Helical" evidence="12">
    <location>
        <begin position="39"/>
        <end position="57"/>
    </location>
</feature>
<evidence type="ECO:0000256" key="11">
    <source>
        <dbReference type="RuleBase" id="RU362091"/>
    </source>
</evidence>
<dbReference type="PROSITE" id="PS50283">
    <property type="entry name" value="NA_SOLUT_SYMP_3"/>
    <property type="match status" value="1"/>
</dbReference>
<feature type="transmembrane region" description="Helical" evidence="12">
    <location>
        <begin position="113"/>
        <end position="135"/>
    </location>
</feature>
<dbReference type="RefSeq" id="XP_017772835.1">
    <property type="nucleotide sequence ID" value="XM_017917346.1"/>
</dbReference>
<keyword evidence="8" id="KW-0406">Ion transport</keyword>
<dbReference type="CDD" id="cd11492">
    <property type="entry name" value="SLC5sbd_NIS-SMVT"/>
    <property type="match status" value="1"/>
</dbReference>
<evidence type="ECO:0000256" key="2">
    <source>
        <dbReference type="ARBA" id="ARBA00006434"/>
    </source>
</evidence>
<dbReference type="GeneID" id="108559953"/>
<feature type="transmembrane region" description="Helical" evidence="12">
    <location>
        <begin position="142"/>
        <end position="163"/>
    </location>
</feature>
<feature type="transmembrane region" description="Helical" evidence="12">
    <location>
        <begin position="189"/>
        <end position="207"/>
    </location>
</feature>
<feature type="transmembrane region" description="Helical" evidence="12">
    <location>
        <begin position="288"/>
        <end position="313"/>
    </location>
</feature>
<reference evidence="14" key="1">
    <citation type="submission" date="2025-08" db="UniProtKB">
        <authorList>
            <consortium name="RefSeq"/>
        </authorList>
    </citation>
    <scope>IDENTIFICATION</scope>
    <source>
        <tissue evidence="14">Whole Larva</tissue>
    </source>
</reference>
<evidence type="ECO:0000256" key="12">
    <source>
        <dbReference type="SAM" id="Phobius"/>
    </source>
</evidence>